<dbReference type="Gene3D" id="2.40.10.10">
    <property type="entry name" value="Trypsin-like serine proteases"/>
    <property type="match status" value="1"/>
</dbReference>
<dbReference type="PANTHER" id="PTHR24276">
    <property type="entry name" value="POLYSERASE-RELATED"/>
    <property type="match status" value="1"/>
</dbReference>
<protein>
    <submittedName>
        <fullName evidence="9">Phenoloxidase-activating factor 1-like</fullName>
    </submittedName>
</protein>
<evidence type="ECO:0000313" key="9">
    <source>
        <dbReference type="RefSeq" id="XP_052758808.1"/>
    </source>
</evidence>
<evidence type="ECO:0000256" key="3">
    <source>
        <dbReference type="ARBA" id="ARBA00022825"/>
    </source>
</evidence>
<dbReference type="Proteomes" id="UP001652740">
    <property type="component" value="Unplaced"/>
</dbReference>
<gene>
    <name evidence="9" type="primary">LOC113522531</name>
</gene>
<evidence type="ECO:0000256" key="1">
    <source>
        <dbReference type="ARBA" id="ARBA00022670"/>
    </source>
</evidence>
<keyword evidence="5" id="KW-1015">Disulfide bond</keyword>
<dbReference type="Pfam" id="PF00089">
    <property type="entry name" value="Trypsin"/>
    <property type="match status" value="1"/>
</dbReference>
<keyword evidence="6" id="KW-0812">Transmembrane</keyword>
<keyword evidence="6" id="KW-1133">Transmembrane helix</keyword>
<dbReference type="InterPro" id="IPR009003">
    <property type="entry name" value="Peptidase_S1_PA"/>
</dbReference>
<sequence length="395" mass="44454">MMCDLCCKQFRGWCKSFTATETFLSILEAVLLVVVITFLTFLILHLLVCTERDNILDVTIVTKIDEEITLASTSTARVETVPPHVTCTLDQLQKTAAMTHYYEYSWTQANSVFMEYSDQPVDTLLPMYFEYPLTEVFSNDTLSDNSKLDFFNGVEATQEKQFILALVRIRPPQDITFGCILTIITEFWVLTSASCIEAIEEVDSLDSFMMMEGYGELREGRMHMVDDVNIHPWYQGVNRSYDLAALRSEDSLIATGASTVILPTMLDYFVVTLGEKLTILGYGKYRTIDESPAGRRLHKAEVYILAARQCPEPEAGQVRHLGRGRRGRRERRGWCAAPRRRRAPCQYCGGAPLLAGARLLGLMAHSAHCGLACDPALFVNVALLTDWIDSVVRSP</sequence>
<proteinExistence type="predicted"/>
<keyword evidence="4" id="KW-0865">Zymogen</keyword>
<dbReference type="RefSeq" id="XP_052758808.1">
    <property type="nucleotide sequence ID" value="XM_052902848.1"/>
</dbReference>
<feature type="domain" description="Peptidase S1" evidence="7">
    <location>
        <begin position="150"/>
        <end position="393"/>
    </location>
</feature>
<name>A0ABM3N5F2_GALME</name>
<organism evidence="8 9">
    <name type="scientific">Galleria mellonella</name>
    <name type="common">Greater wax moth</name>
    <dbReference type="NCBI Taxonomy" id="7137"/>
    <lineage>
        <taxon>Eukaryota</taxon>
        <taxon>Metazoa</taxon>
        <taxon>Ecdysozoa</taxon>
        <taxon>Arthropoda</taxon>
        <taxon>Hexapoda</taxon>
        <taxon>Insecta</taxon>
        <taxon>Pterygota</taxon>
        <taxon>Neoptera</taxon>
        <taxon>Endopterygota</taxon>
        <taxon>Lepidoptera</taxon>
        <taxon>Glossata</taxon>
        <taxon>Ditrysia</taxon>
        <taxon>Pyraloidea</taxon>
        <taxon>Pyralidae</taxon>
        <taxon>Galleriinae</taxon>
        <taxon>Galleria</taxon>
    </lineage>
</organism>
<feature type="transmembrane region" description="Helical" evidence="6">
    <location>
        <begin position="23"/>
        <end position="48"/>
    </location>
</feature>
<accession>A0ABM3N5F2</accession>
<keyword evidence="6" id="KW-0472">Membrane</keyword>
<keyword evidence="1" id="KW-0645">Protease</keyword>
<dbReference type="SUPFAM" id="SSF50494">
    <property type="entry name" value="Trypsin-like serine proteases"/>
    <property type="match status" value="1"/>
</dbReference>
<dbReference type="InterPro" id="IPR001254">
    <property type="entry name" value="Trypsin_dom"/>
</dbReference>
<dbReference type="PROSITE" id="PS50240">
    <property type="entry name" value="TRYPSIN_DOM"/>
    <property type="match status" value="1"/>
</dbReference>
<dbReference type="InterPro" id="IPR043504">
    <property type="entry name" value="Peptidase_S1_PA_chymotrypsin"/>
</dbReference>
<dbReference type="PANTHER" id="PTHR24276:SF97">
    <property type="entry name" value="GH13245P2-RELATED"/>
    <property type="match status" value="1"/>
</dbReference>
<dbReference type="InterPro" id="IPR050430">
    <property type="entry name" value="Peptidase_S1"/>
</dbReference>
<evidence type="ECO:0000313" key="8">
    <source>
        <dbReference type="Proteomes" id="UP001652740"/>
    </source>
</evidence>
<keyword evidence="8" id="KW-1185">Reference proteome</keyword>
<evidence type="ECO:0000259" key="7">
    <source>
        <dbReference type="PROSITE" id="PS50240"/>
    </source>
</evidence>
<keyword evidence="3" id="KW-0720">Serine protease</keyword>
<evidence type="ECO:0000256" key="5">
    <source>
        <dbReference type="ARBA" id="ARBA00023157"/>
    </source>
</evidence>
<evidence type="ECO:0000256" key="2">
    <source>
        <dbReference type="ARBA" id="ARBA00022801"/>
    </source>
</evidence>
<reference evidence="9" key="1">
    <citation type="submission" date="2025-08" db="UniProtKB">
        <authorList>
            <consortium name="RefSeq"/>
        </authorList>
    </citation>
    <scope>IDENTIFICATION</scope>
    <source>
        <tissue evidence="9">Whole larvae</tissue>
    </source>
</reference>
<evidence type="ECO:0000256" key="4">
    <source>
        <dbReference type="ARBA" id="ARBA00023145"/>
    </source>
</evidence>
<evidence type="ECO:0000256" key="6">
    <source>
        <dbReference type="SAM" id="Phobius"/>
    </source>
</evidence>
<keyword evidence="2" id="KW-0378">Hydrolase</keyword>
<dbReference type="GeneID" id="113522531"/>
<dbReference type="SMART" id="SM00020">
    <property type="entry name" value="Tryp_SPc"/>
    <property type="match status" value="1"/>
</dbReference>